<evidence type="ECO:0000313" key="12">
    <source>
        <dbReference type="EMBL" id="KMV16067.1"/>
    </source>
</evidence>
<proteinExistence type="predicted"/>
<evidence type="ECO:0000256" key="9">
    <source>
        <dbReference type="SAM" id="Phobius"/>
    </source>
</evidence>
<dbReference type="PANTHER" id="PTHR24421">
    <property type="entry name" value="NITRATE/NITRITE SENSOR PROTEIN NARX-RELATED"/>
    <property type="match status" value="1"/>
</dbReference>
<name>A0A0J8U4S4_9MYCO</name>
<evidence type="ECO:0000256" key="8">
    <source>
        <dbReference type="ARBA" id="ARBA00023012"/>
    </source>
</evidence>
<dbReference type="InterPro" id="IPR036890">
    <property type="entry name" value="HATPase_C_sf"/>
</dbReference>
<dbReference type="InterPro" id="IPR011712">
    <property type="entry name" value="Sig_transdc_His_kin_sub3_dim/P"/>
</dbReference>
<evidence type="ECO:0000256" key="2">
    <source>
        <dbReference type="ARBA" id="ARBA00012438"/>
    </source>
</evidence>
<keyword evidence="8" id="KW-0902">Two-component regulatory system</keyword>
<dbReference type="EC" id="2.7.13.3" evidence="2"/>
<feature type="domain" description="Signal transduction histidine kinase subgroup 3 dimerisation and phosphoacceptor" evidence="11">
    <location>
        <begin position="226"/>
        <end position="291"/>
    </location>
</feature>
<keyword evidence="6 12" id="KW-0418">Kinase</keyword>
<evidence type="ECO:0000259" key="10">
    <source>
        <dbReference type="Pfam" id="PF02518"/>
    </source>
</evidence>
<feature type="transmembrane region" description="Helical" evidence="9">
    <location>
        <begin position="166"/>
        <end position="185"/>
    </location>
</feature>
<evidence type="ECO:0000313" key="13">
    <source>
        <dbReference type="Proteomes" id="UP000037594"/>
    </source>
</evidence>
<reference evidence="12 13" key="1">
    <citation type="submission" date="2015-06" db="EMBL/GenBank/DDBJ databases">
        <title>Genome sequence of Mycobacterium conceptionense strain MLE.</title>
        <authorList>
            <person name="Greninger A.L."/>
            <person name="Cunningham G."/>
            <person name="Chiu C.Y."/>
            <person name="Miller S."/>
        </authorList>
    </citation>
    <scope>NUCLEOTIDE SEQUENCE [LARGE SCALE GENOMIC DNA]</scope>
    <source>
        <strain evidence="12 13">MLE</strain>
    </source>
</reference>
<dbReference type="GO" id="GO:0005524">
    <property type="term" value="F:ATP binding"/>
    <property type="evidence" value="ECO:0007669"/>
    <property type="project" value="UniProtKB-KW"/>
</dbReference>
<dbReference type="PATRIC" id="fig|451644.5.peg.4613"/>
<feature type="transmembrane region" description="Helical" evidence="9">
    <location>
        <begin position="12"/>
        <end position="35"/>
    </location>
</feature>
<evidence type="ECO:0000256" key="3">
    <source>
        <dbReference type="ARBA" id="ARBA00022553"/>
    </source>
</evidence>
<evidence type="ECO:0000256" key="6">
    <source>
        <dbReference type="ARBA" id="ARBA00022777"/>
    </source>
</evidence>
<evidence type="ECO:0000256" key="4">
    <source>
        <dbReference type="ARBA" id="ARBA00022679"/>
    </source>
</evidence>
<keyword evidence="5" id="KW-0547">Nucleotide-binding</keyword>
<keyword evidence="9" id="KW-1133">Transmembrane helix</keyword>
<dbReference type="Pfam" id="PF02518">
    <property type="entry name" value="HATPase_c"/>
    <property type="match status" value="1"/>
</dbReference>
<feature type="transmembrane region" description="Helical" evidence="9">
    <location>
        <begin position="41"/>
        <end position="64"/>
    </location>
</feature>
<organism evidence="12 13">
    <name type="scientific">Mycolicibacterium conceptionense</name>
    <dbReference type="NCBI Taxonomy" id="451644"/>
    <lineage>
        <taxon>Bacteria</taxon>
        <taxon>Bacillati</taxon>
        <taxon>Actinomycetota</taxon>
        <taxon>Actinomycetes</taxon>
        <taxon>Mycobacteriales</taxon>
        <taxon>Mycobacteriaceae</taxon>
        <taxon>Mycolicibacterium</taxon>
    </lineage>
</organism>
<dbReference type="Gene3D" id="1.20.5.1930">
    <property type="match status" value="1"/>
</dbReference>
<keyword evidence="3" id="KW-0597">Phosphoprotein</keyword>
<feature type="transmembrane region" description="Helical" evidence="9">
    <location>
        <begin position="124"/>
        <end position="146"/>
    </location>
</feature>
<keyword evidence="9" id="KW-0812">Transmembrane</keyword>
<dbReference type="AlphaFoldDB" id="A0A0J8U4S4"/>
<gene>
    <name evidence="12" type="ORF">ACT17_22340</name>
</gene>
<evidence type="ECO:0000259" key="11">
    <source>
        <dbReference type="Pfam" id="PF07730"/>
    </source>
</evidence>
<dbReference type="SUPFAM" id="SSF55874">
    <property type="entry name" value="ATPase domain of HSP90 chaperone/DNA topoisomerase II/histidine kinase"/>
    <property type="match status" value="1"/>
</dbReference>
<keyword evidence="9" id="KW-0472">Membrane</keyword>
<dbReference type="Pfam" id="PF07730">
    <property type="entry name" value="HisKA_3"/>
    <property type="match status" value="1"/>
</dbReference>
<dbReference type="PANTHER" id="PTHR24421:SF10">
    <property type="entry name" value="NITRATE_NITRITE SENSOR PROTEIN NARQ"/>
    <property type="match status" value="1"/>
</dbReference>
<keyword evidence="4" id="KW-0808">Transferase</keyword>
<accession>A0A0J8U4S4</accession>
<dbReference type="GO" id="GO:0000155">
    <property type="term" value="F:phosphorelay sensor kinase activity"/>
    <property type="evidence" value="ECO:0007669"/>
    <property type="project" value="InterPro"/>
</dbReference>
<dbReference type="GO" id="GO:0046983">
    <property type="term" value="F:protein dimerization activity"/>
    <property type="evidence" value="ECO:0007669"/>
    <property type="project" value="InterPro"/>
</dbReference>
<protein>
    <recommendedName>
        <fullName evidence="2">histidine kinase</fullName>
        <ecNumber evidence="2">2.7.13.3</ecNumber>
    </recommendedName>
</protein>
<evidence type="ECO:0000256" key="1">
    <source>
        <dbReference type="ARBA" id="ARBA00000085"/>
    </source>
</evidence>
<dbReference type="InterPro" id="IPR003594">
    <property type="entry name" value="HATPase_dom"/>
</dbReference>
<evidence type="ECO:0000256" key="5">
    <source>
        <dbReference type="ARBA" id="ARBA00022741"/>
    </source>
</evidence>
<dbReference type="EMBL" id="LFOD01000024">
    <property type="protein sequence ID" value="KMV16067.1"/>
    <property type="molecule type" value="Genomic_DNA"/>
</dbReference>
<sequence length="424" mass="45007">MVAISETAHRAPTVGLVPTASMITGAALALVWFWIPLSIMVIGFSSIPSVIGFLLAAVVFIYLVRGVEWVERARSEAVFGLGIGVPPRQLSPHTGFQGWAHQLWLDLSSTRFWKGFCHHYLRMIYDMLATGLAFALLAFAFVGPAAAVAIRQSDEDAGLVFLSPPIAWLLAIVAVIAAAALLIFAPTMDAAIDRWLLPPSPTAALEYQVSALADARQGAVSSAQTERHRIERDLHDSVQPRLVSLAMTIGLAQTKLESDLPAAKALIAEAHDDAKNALVELRNVVRGIAPTILSDRGLDAALSSVVQRTETSGVPTTLHIELPRRLSDEVESVAYFVVAEALTNIAKHANASQAVVTVRLDEDADVLHVTVFDDGQGGAVTDAGEHATGLRGLDERVRAAGGTFEVSSPATGPTIVTAVLPCAS</sequence>
<dbReference type="Gene3D" id="3.30.565.10">
    <property type="entry name" value="Histidine kinase-like ATPase, C-terminal domain"/>
    <property type="match status" value="1"/>
</dbReference>
<feature type="domain" description="Histidine kinase/HSP90-like ATPase" evidence="10">
    <location>
        <begin position="335"/>
        <end position="422"/>
    </location>
</feature>
<keyword evidence="7" id="KW-0067">ATP-binding</keyword>
<dbReference type="CDD" id="cd16917">
    <property type="entry name" value="HATPase_UhpB-NarQ-NarX-like"/>
    <property type="match status" value="1"/>
</dbReference>
<dbReference type="GO" id="GO:0016020">
    <property type="term" value="C:membrane"/>
    <property type="evidence" value="ECO:0007669"/>
    <property type="project" value="InterPro"/>
</dbReference>
<comment type="catalytic activity">
    <reaction evidence="1">
        <text>ATP + protein L-histidine = ADP + protein N-phospho-L-histidine.</text>
        <dbReference type="EC" id="2.7.13.3"/>
    </reaction>
</comment>
<evidence type="ECO:0000256" key="7">
    <source>
        <dbReference type="ARBA" id="ARBA00022840"/>
    </source>
</evidence>
<comment type="caution">
    <text evidence="12">The sequence shown here is derived from an EMBL/GenBank/DDBJ whole genome shotgun (WGS) entry which is preliminary data.</text>
</comment>
<dbReference type="Proteomes" id="UP000037594">
    <property type="component" value="Unassembled WGS sequence"/>
</dbReference>
<dbReference type="InterPro" id="IPR050482">
    <property type="entry name" value="Sensor_HK_TwoCompSys"/>
</dbReference>
<dbReference type="RefSeq" id="WP_019348038.1">
    <property type="nucleotide sequence ID" value="NZ_AGSZ01000642.1"/>
</dbReference>